<dbReference type="GeneID" id="102731502"/>
<dbReference type="PANTHER" id="PTHR45949:SF3">
    <property type="entry name" value="SORTING NEXIN-7"/>
    <property type="match status" value="1"/>
</dbReference>
<evidence type="ECO:0000313" key="7">
    <source>
        <dbReference type="Proteomes" id="UP000245341"/>
    </source>
</evidence>
<keyword evidence="3" id="KW-0813">Transport</keyword>
<dbReference type="CTD" id="51375"/>
<dbReference type="Gene3D" id="3.30.1520.10">
    <property type="entry name" value="Phox-like domain"/>
    <property type="match status" value="1"/>
</dbReference>
<dbReference type="InterPro" id="IPR036871">
    <property type="entry name" value="PX_dom_sf"/>
</dbReference>
<dbReference type="InterPro" id="IPR042130">
    <property type="entry name" value="PX_SNX7"/>
</dbReference>
<comment type="subcellular location">
    <subcellularLocation>
        <location evidence="1">Early endosome membrane</location>
        <topology evidence="1">Peripheral membrane protein</topology>
        <orientation evidence="1">Cytoplasmic side</orientation>
    </subcellularLocation>
</comment>
<dbReference type="Proteomes" id="UP000245341">
    <property type="component" value="Unplaced"/>
</dbReference>
<reference evidence="8" key="1">
    <citation type="submission" date="2025-08" db="UniProtKB">
        <authorList>
            <consortium name="RefSeq"/>
        </authorList>
    </citation>
    <scope>IDENTIFICATION</scope>
    <source>
        <tissue evidence="8">Liver</tissue>
    </source>
</reference>
<organism evidence="7 8">
    <name type="scientific">Leptonychotes weddellii</name>
    <name type="common">Weddell seal</name>
    <name type="synonym">Otaria weddellii</name>
    <dbReference type="NCBI Taxonomy" id="9713"/>
    <lineage>
        <taxon>Eukaryota</taxon>
        <taxon>Metazoa</taxon>
        <taxon>Chordata</taxon>
        <taxon>Craniata</taxon>
        <taxon>Vertebrata</taxon>
        <taxon>Euteleostomi</taxon>
        <taxon>Mammalia</taxon>
        <taxon>Eutheria</taxon>
        <taxon>Laurasiatheria</taxon>
        <taxon>Carnivora</taxon>
        <taxon>Caniformia</taxon>
        <taxon>Pinnipedia</taxon>
        <taxon>Phocidae</taxon>
        <taxon>Monachinae</taxon>
        <taxon>Lobodontini</taxon>
        <taxon>Leptonychotes</taxon>
    </lineage>
</organism>
<dbReference type="GO" id="GO:0034727">
    <property type="term" value="P:piecemeal microautophagy of the nucleus"/>
    <property type="evidence" value="ECO:0007669"/>
    <property type="project" value="TreeGrafter"/>
</dbReference>
<dbReference type="GO" id="GO:0000422">
    <property type="term" value="P:autophagy of mitochondrion"/>
    <property type="evidence" value="ECO:0007669"/>
    <property type="project" value="TreeGrafter"/>
</dbReference>
<gene>
    <name evidence="8" type="primary">SNX7</name>
</gene>
<dbReference type="CDD" id="cd07284">
    <property type="entry name" value="PX_SNX7"/>
    <property type="match status" value="1"/>
</dbReference>
<comment type="subunit">
    <text evidence="4">Heterodimer; heterodimerizes with SNX4.</text>
</comment>
<evidence type="ECO:0000256" key="3">
    <source>
        <dbReference type="ARBA" id="ARBA00022448"/>
    </source>
</evidence>
<dbReference type="GO" id="GO:0000407">
    <property type="term" value="C:phagophore assembly site"/>
    <property type="evidence" value="ECO:0007669"/>
    <property type="project" value="TreeGrafter"/>
</dbReference>
<dbReference type="PANTHER" id="PTHR45949">
    <property type="entry name" value="SORTING NEXIN-4"/>
    <property type="match status" value="1"/>
</dbReference>
<name>A0A7F8RQM3_LEPWE</name>
<dbReference type="GO" id="GO:0032456">
    <property type="term" value="P:endocytic recycling"/>
    <property type="evidence" value="ECO:0007669"/>
    <property type="project" value="TreeGrafter"/>
</dbReference>
<dbReference type="SUPFAM" id="SSF64268">
    <property type="entry name" value="PX domain"/>
    <property type="match status" value="1"/>
</dbReference>
<sequence length="321" mass="36619">MEGERLASQARSSGLPAGGATGESPGVDAPLLGSSGSSALLQAEVLDLDEDEDDLEVFSKDASLMDMNSFSPMMPTSPLSMINQVKFEDEPDLKDLFITVDEPESHVTTIETFITYRIITKTSRGEFDSSEFEVRRRYQDFLWLKGKLEEAHPTLIIPPLPEKFIVKGMVERFNDDFIETRRKALQKFLNRIADHPTLTFNEDFKVFLTAQAWGVMKRRDQIQAELDSKVEALTYKKADTDLLTEEIGKLEDKVECANNALKADWERWKHNMQNDIKSAFTDMAEENIHYYEQCLATWESFLASQTDLHMEETSEDKPESH</sequence>
<evidence type="ECO:0000256" key="4">
    <source>
        <dbReference type="ARBA" id="ARBA00038663"/>
    </source>
</evidence>
<dbReference type="PROSITE" id="PS50195">
    <property type="entry name" value="PX"/>
    <property type="match status" value="1"/>
</dbReference>
<dbReference type="RefSeq" id="XP_030895561.1">
    <property type="nucleotide sequence ID" value="XM_031039701.1"/>
</dbReference>
<dbReference type="GO" id="GO:0035091">
    <property type="term" value="F:phosphatidylinositol binding"/>
    <property type="evidence" value="ECO:0007669"/>
    <property type="project" value="InterPro"/>
</dbReference>
<dbReference type="SMART" id="SM00312">
    <property type="entry name" value="PX"/>
    <property type="match status" value="1"/>
</dbReference>
<dbReference type="GO" id="GO:0015031">
    <property type="term" value="P:protein transport"/>
    <property type="evidence" value="ECO:0007669"/>
    <property type="project" value="TreeGrafter"/>
</dbReference>
<dbReference type="OrthoDB" id="205639at2759"/>
<dbReference type="AlphaFoldDB" id="A0A7F8RQM3"/>
<dbReference type="GO" id="GO:0031901">
    <property type="term" value="C:early endosome membrane"/>
    <property type="evidence" value="ECO:0007669"/>
    <property type="project" value="UniProtKB-SubCell"/>
</dbReference>
<evidence type="ECO:0000256" key="1">
    <source>
        <dbReference type="ARBA" id="ARBA00004469"/>
    </source>
</evidence>
<evidence type="ECO:0000313" key="8">
    <source>
        <dbReference type="RefSeq" id="XP_030895561.1"/>
    </source>
</evidence>
<proteinExistence type="inferred from homology"/>
<dbReference type="InterPro" id="IPR001683">
    <property type="entry name" value="PX_dom"/>
</dbReference>
<evidence type="ECO:0000256" key="2">
    <source>
        <dbReference type="ARBA" id="ARBA00010883"/>
    </source>
</evidence>
<dbReference type="GO" id="GO:0061709">
    <property type="term" value="P:reticulophagy"/>
    <property type="evidence" value="ECO:0007669"/>
    <property type="project" value="TreeGrafter"/>
</dbReference>
<dbReference type="KEGG" id="lww:102731502"/>
<keyword evidence="7" id="KW-1185">Reference proteome</keyword>
<feature type="region of interest" description="Disordered" evidence="5">
    <location>
        <begin position="1"/>
        <end position="33"/>
    </location>
</feature>
<comment type="similarity">
    <text evidence="2">Belongs to the sorting nexin family.</text>
</comment>
<accession>A0A7F8RQM3</accession>
<evidence type="ECO:0000259" key="6">
    <source>
        <dbReference type="PROSITE" id="PS50195"/>
    </source>
</evidence>
<feature type="domain" description="PX" evidence="6">
    <location>
        <begin position="94"/>
        <end position="215"/>
    </location>
</feature>
<evidence type="ECO:0000256" key="5">
    <source>
        <dbReference type="SAM" id="MobiDB-lite"/>
    </source>
</evidence>
<dbReference type="Pfam" id="PF00787">
    <property type="entry name" value="PX"/>
    <property type="match status" value="1"/>
</dbReference>
<protein>
    <submittedName>
        <fullName evidence="8">Sorting nexin-7 isoform X1</fullName>
    </submittedName>
</protein>